<keyword evidence="1" id="KW-0862">Zinc</keyword>
<keyword evidence="1" id="KW-0479">Metal-binding</keyword>
<protein>
    <recommendedName>
        <fullName evidence="3">CCHC-type domain-containing protein</fullName>
    </recommendedName>
</protein>
<keyword evidence="5" id="KW-1185">Reference proteome</keyword>
<feature type="domain" description="CCHC-type" evidence="3">
    <location>
        <begin position="65"/>
        <end position="81"/>
    </location>
</feature>
<gene>
    <name evidence="4" type="ORF">PHPALM_2580</name>
</gene>
<dbReference type="Pfam" id="PF08284">
    <property type="entry name" value="RVP_2"/>
    <property type="match status" value="1"/>
</dbReference>
<name>A0A2P4YPF2_9STRA</name>
<evidence type="ECO:0000256" key="2">
    <source>
        <dbReference type="SAM" id="MobiDB-lite"/>
    </source>
</evidence>
<dbReference type="GO" id="GO:0008270">
    <property type="term" value="F:zinc ion binding"/>
    <property type="evidence" value="ECO:0007669"/>
    <property type="project" value="UniProtKB-KW"/>
</dbReference>
<dbReference type="OrthoDB" id="127626at2759"/>
<dbReference type="PROSITE" id="PS50158">
    <property type="entry name" value="ZF_CCHC"/>
    <property type="match status" value="1"/>
</dbReference>
<evidence type="ECO:0000256" key="1">
    <source>
        <dbReference type="PROSITE-ProRule" id="PRU00047"/>
    </source>
</evidence>
<sequence length="547" mass="59291">MFADPLPEVVTTTVFMDGLRTGVARKEVFRSRPSSSEEAVAVALNAEHNFSYAEDEAAEQRRGIRRCFSCGSTDHLRTGCPLRRSRKAQLSRNTAPLRVENLTRGGEMTTPSAGPPAGEDLGSVVPQGGRGQQGLAPERWIISQTNRVCKPGLLVVEATVKGFEKPWIVLIDSGASGNYVRRSTVEGSQLYAEALRARASDVVTVRLATGTRVTVPKVPLDLGVKFLDFDSRERCLVLDLDSRYDLILGMAWLERHEPWIDWKSKTLGATHFTPDGALASHEPTSARTRKRYWREHWTEMVSLLDVGVSELVNACVGDTIGATLTTSAGPERSSLDERGVARNPLGGVGPTRDTPPRVQVDAVGNESRFHGLRPDENCVVARTPLSSTRPDGKLLRARLNVVDGTPRHFGRGPTNAHGVACKPPVQGHGMPSVSRDIGSCGNVSAVALERGDSDVALLPSSTRSRARRRRRMRRRASATLYTSDEVSSVSSEDAPRDCSEQLYTLVNGVTGEVDGDISLSDLPTVDALLKLDEMSVAELGDPLKEAG</sequence>
<feature type="region of interest" description="Disordered" evidence="2">
    <location>
        <begin position="83"/>
        <end position="120"/>
    </location>
</feature>
<dbReference type="EMBL" id="NCKW01001144">
    <property type="protein sequence ID" value="POM79687.1"/>
    <property type="molecule type" value="Genomic_DNA"/>
</dbReference>
<organism evidence="4 5">
    <name type="scientific">Phytophthora palmivora</name>
    <dbReference type="NCBI Taxonomy" id="4796"/>
    <lineage>
        <taxon>Eukaryota</taxon>
        <taxon>Sar</taxon>
        <taxon>Stramenopiles</taxon>
        <taxon>Oomycota</taxon>
        <taxon>Peronosporomycetes</taxon>
        <taxon>Peronosporales</taxon>
        <taxon>Peronosporaceae</taxon>
        <taxon>Phytophthora</taxon>
    </lineage>
</organism>
<reference evidence="4 5" key="1">
    <citation type="journal article" date="2017" name="Genome Biol. Evol.">
        <title>Phytophthora megakarya and P. palmivora, closely related causal agents of cacao black pod rot, underwent increases in genome sizes and gene numbers by different mechanisms.</title>
        <authorList>
            <person name="Ali S.S."/>
            <person name="Shao J."/>
            <person name="Lary D.J."/>
            <person name="Kronmiller B."/>
            <person name="Shen D."/>
            <person name="Strem M.D."/>
            <person name="Amoako-Attah I."/>
            <person name="Akrofi A.Y."/>
            <person name="Begoude B.A."/>
            <person name="Ten Hoopen G.M."/>
            <person name="Coulibaly K."/>
            <person name="Kebe B.I."/>
            <person name="Melnick R.L."/>
            <person name="Guiltinan M.J."/>
            <person name="Tyler B.M."/>
            <person name="Meinhardt L.W."/>
            <person name="Bailey B.A."/>
        </authorList>
    </citation>
    <scope>NUCLEOTIDE SEQUENCE [LARGE SCALE GENOMIC DNA]</scope>
    <source>
        <strain evidence="5">sbr112.9</strain>
    </source>
</reference>
<evidence type="ECO:0000313" key="5">
    <source>
        <dbReference type="Proteomes" id="UP000237271"/>
    </source>
</evidence>
<dbReference type="AlphaFoldDB" id="A0A2P4YPF2"/>
<dbReference type="Gene3D" id="2.40.70.10">
    <property type="entry name" value="Acid Proteases"/>
    <property type="match status" value="1"/>
</dbReference>
<keyword evidence="1" id="KW-0863">Zinc-finger</keyword>
<dbReference type="PANTHER" id="PTHR15503">
    <property type="entry name" value="LDOC1 RELATED"/>
    <property type="match status" value="1"/>
</dbReference>
<dbReference type="InterPro" id="IPR001878">
    <property type="entry name" value="Znf_CCHC"/>
</dbReference>
<proteinExistence type="predicted"/>
<dbReference type="GO" id="GO:0003676">
    <property type="term" value="F:nucleic acid binding"/>
    <property type="evidence" value="ECO:0007669"/>
    <property type="project" value="InterPro"/>
</dbReference>
<dbReference type="Proteomes" id="UP000237271">
    <property type="component" value="Unassembled WGS sequence"/>
</dbReference>
<feature type="region of interest" description="Disordered" evidence="2">
    <location>
        <begin position="325"/>
        <end position="356"/>
    </location>
</feature>
<dbReference type="CDD" id="cd00303">
    <property type="entry name" value="retropepsin_like"/>
    <property type="match status" value="1"/>
</dbReference>
<dbReference type="PANTHER" id="PTHR15503:SF22">
    <property type="entry name" value="TRANSPOSON TY3-I GAG POLYPROTEIN"/>
    <property type="match status" value="1"/>
</dbReference>
<evidence type="ECO:0000259" key="3">
    <source>
        <dbReference type="PROSITE" id="PS50158"/>
    </source>
</evidence>
<dbReference type="InterPro" id="IPR032567">
    <property type="entry name" value="RTL1-rel"/>
</dbReference>
<dbReference type="InterPro" id="IPR021109">
    <property type="entry name" value="Peptidase_aspartic_dom_sf"/>
</dbReference>
<evidence type="ECO:0000313" key="4">
    <source>
        <dbReference type="EMBL" id="POM79687.1"/>
    </source>
</evidence>
<comment type="caution">
    <text evidence="4">The sequence shown here is derived from an EMBL/GenBank/DDBJ whole genome shotgun (WGS) entry which is preliminary data.</text>
</comment>
<accession>A0A2P4YPF2</accession>